<name>A0A652L9P3_9ACTN</name>
<dbReference type="AlphaFoldDB" id="A0A652L9P3"/>
<comment type="caution">
    <text evidence="1">The sequence shown here is derived from an EMBL/GenBank/DDBJ whole genome shotgun (WGS) entry which is preliminary data.</text>
</comment>
<accession>A0A652L9P3</accession>
<reference evidence="1" key="1">
    <citation type="submission" date="2018-10" db="EMBL/GenBank/DDBJ databases">
        <authorList>
            <person name="Hariharan J."/>
            <person name="Choudoir M.J."/>
            <person name="Diebold P."/>
            <person name="Panke-Buisse K."/>
            <person name="Campbell A.N."/>
            <person name="Buckley D.H."/>
        </authorList>
    </citation>
    <scope>NUCLEOTIDE SEQUENCE</scope>
    <source>
        <strain evidence="1">Gb1</strain>
    </source>
</reference>
<proteinExistence type="predicted"/>
<sequence>MRNYLVDQFNLVLRRPGMYGDVELAAWMAIDHLLFLEQRPEVWGDQKHAWGEVGLWPPTGVKGAISRLLASDHDGSVASVYAEFAWRQGWLKPDRVLDAETYASMRSVISPWAQHDRVWADVLAAFGPPSVLFGGTNPLYGKTLGYVTKDIAEPMISFHLWNGTEPGSDSSWPPDRETPLLLAVRCGDGPFADRFTFTPEGQRRRPEIA</sequence>
<protein>
    <submittedName>
        <fullName evidence="1">Uncharacterized protein</fullName>
    </submittedName>
</protein>
<dbReference type="EMBL" id="RDBM01000021">
    <property type="protein sequence ID" value="TXS32792.1"/>
    <property type="molecule type" value="Genomic_DNA"/>
</dbReference>
<evidence type="ECO:0000313" key="1">
    <source>
        <dbReference type="EMBL" id="TXS32792.1"/>
    </source>
</evidence>
<organism evidence="1">
    <name type="scientific">Streptomyces sp. gb1(2016)</name>
    <dbReference type="NCBI Taxonomy" id="1828321"/>
    <lineage>
        <taxon>Bacteria</taxon>
        <taxon>Bacillati</taxon>
        <taxon>Actinomycetota</taxon>
        <taxon>Actinomycetes</taxon>
        <taxon>Kitasatosporales</taxon>
        <taxon>Streptomycetaceae</taxon>
        <taxon>Streptomyces</taxon>
    </lineage>
</organism>
<gene>
    <name evidence="1" type="ORF">EAO74_05475</name>
</gene>